<evidence type="ECO:0000256" key="1">
    <source>
        <dbReference type="SAM" id="MobiDB-lite"/>
    </source>
</evidence>
<reference evidence="2" key="4">
    <citation type="submission" date="2019-03" db="UniProtKB">
        <authorList>
            <consortium name="EnsemblPlants"/>
        </authorList>
    </citation>
    <scope>IDENTIFICATION</scope>
</reference>
<keyword evidence="3" id="KW-1185">Reference proteome</keyword>
<evidence type="ECO:0000313" key="3">
    <source>
        <dbReference type="Proteomes" id="UP000015105"/>
    </source>
</evidence>
<reference evidence="2" key="3">
    <citation type="journal article" date="2017" name="Nature">
        <title>Genome sequence of the progenitor of the wheat D genome Aegilops tauschii.</title>
        <authorList>
            <person name="Luo M.C."/>
            <person name="Gu Y.Q."/>
            <person name="Puiu D."/>
            <person name="Wang H."/>
            <person name="Twardziok S.O."/>
            <person name="Deal K.R."/>
            <person name="Huo N."/>
            <person name="Zhu T."/>
            <person name="Wang L."/>
            <person name="Wang Y."/>
            <person name="McGuire P.E."/>
            <person name="Liu S."/>
            <person name="Long H."/>
            <person name="Ramasamy R.K."/>
            <person name="Rodriguez J.C."/>
            <person name="Van S.L."/>
            <person name="Yuan L."/>
            <person name="Wang Z."/>
            <person name="Xia Z."/>
            <person name="Xiao L."/>
            <person name="Anderson O.D."/>
            <person name="Ouyang S."/>
            <person name="Liang Y."/>
            <person name="Zimin A.V."/>
            <person name="Pertea G."/>
            <person name="Qi P."/>
            <person name="Bennetzen J.L."/>
            <person name="Dai X."/>
            <person name="Dawson M.W."/>
            <person name="Muller H.G."/>
            <person name="Kugler K."/>
            <person name="Rivarola-Duarte L."/>
            <person name="Spannagl M."/>
            <person name="Mayer K.F.X."/>
            <person name="Lu F.H."/>
            <person name="Bevan M.W."/>
            <person name="Leroy P."/>
            <person name="Li P."/>
            <person name="You F.M."/>
            <person name="Sun Q."/>
            <person name="Liu Z."/>
            <person name="Lyons E."/>
            <person name="Wicker T."/>
            <person name="Salzberg S.L."/>
            <person name="Devos K.M."/>
            <person name="Dvorak J."/>
        </authorList>
    </citation>
    <scope>NUCLEOTIDE SEQUENCE [LARGE SCALE GENOMIC DNA]</scope>
    <source>
        <strain evidence="2">cv. AL8/78</strain>
    </source>
</reference>
<reference evidence="3" key="2">
    <citation type="journal article" date="2017" name="Nat. Plants">
        <title>The Aegilops tauschii genome reveals multiple impacts of transposons.</title>
        <authorList>
            <person name="Zhao G."/>
            <person name="Zou C."/>
            <person name="Li K."/>
            <person name="Wang K."/>
            <person name="Li T."/>
            <person name="Gao L."/>
            <person name="Zhang X."/>
            <person name="Wang H."/>
            <person name="Yang Z."/>
            <person name="Liu X."/>
            <person name="Jiang W."/>
            <person name="Mao L."/>
            <person name="Kong X."/>
            <person name="Jiao Y."/>
            <person name="Jia J."/>
        </authorList>
    </citation>
    <scope>NUCLEOTIDE SEQUENCE [LARGE SCALE GENOMIC DNA]</scope>
    <source>
        <strain evidence="3">cv. AL8/78</strain>
    </source>
</reference>
<accession>A0A453J0H2</accession>
<protein>
    <submittedName>
        <fullName evidence="2">Uncharacterized protein</fullName>
    </submittedName>
</protein>
<dbReference type="Gramene" id="AET4Gv20754000.1">
    <property type="protein sequence ID" value="AET4Gv20754000.1"/>
    <property type="gene ID" value="AET4Gv20754000"/>
</dbReference>
<feature type="region of interest" description="Disordered" evidence="1">
    <location>
        <begin position="1"/>
        <end position="21"/>
    </location>
</feature>
<reference evidence="3" key="1">
    <citation type="journal article" date="2014" name="Science">
        <title>Ancient hybridizations among the ancestral genomes of bread wheat.</title>
        <authorList>
            <consortium name="International Wheat Genome Sequencing Consortium,"/>
            <person name="Marcussen T."/>
            <person name="Sandve S.R."/>
            <person name="Heier L."/>
            <person name="Spannagl M."/>
            <person name="Pfeifer M."/>
            <person name="Jakobsen K.S."/>
            <person name="Wulff B.B."/>
            <person name="Steuernagel B."/>
            <person name="Mayer K.F."/>
            <person name="Olsen O.A."/>
        </authorList>
    </citation>
    <scope>NUCLEOTIDE SEQUENCE [LARGE SCALE GENOMIC DNA]</scope>
    <source>
        <strain evidence="3">cv. AL8/78</strain>
    </source>
</reference>
<sequence>SYPPPLNPNPQNHSPLPRRRRPGAMVKAYLRYEPALSFGVVASPESNVVYD</sequence>
<dbReference type="Proteomes" id="UP000015105">
    <property type="component" value="Chromosome 4D"/>
</dbReference>
<name>A0A453J0H2_AEGTS</name>
<proteinExistence type="predicted"/>
<reference evidence="2" key="5">
    <citation type="journal article" date="2021" name="G3 (Bethesda)">
        <title>Aegilops tauschii genome assembly Aet v5.0 features greater sequence contiguity and improved annotation.</title>
        <authorList>
            <person name="Wang L."/>
            <person name="Zhu T."/>
            <person name="Rodriguez J.C."/>
            <person name="Deal K.R."/>
            <person name="Dubcovsky J."/>
            <person name="McGuire P.E."/>
            <person name="Lux T."/>
            <person name="Spannagl M."/>
            <person name="Mayer K.F.X."/>
            <person name="Baldrich P."/>
            <person name="Meyers B.C."/>
            <person name="Huo N."/>
            <person name="Gu Y.Q."/>
            <person name="Zhou H."/>
            <person name="Devos K.M."/>
            <person name="Bennetzen J.L."/>
            <person name="Unver T."/>
            <person name="Budak H."/>
            <person name="Gulick P.J."/>
            <person name="Galiba G."/>
            <person name="Kalapos B."/>
            <person name="Nelson D.R."/>
            <person name="Li P."/>
            <person name="You F.M."/>
            <person name="Luo M.C."/>
            <person name="Dvorak J."/>
        </authorList>
    </citation>
    <scope>NUCLEOTIDE SEQUENCE [LARGE SCALE GENOMIC DNA]</scope>
    <source>
        <strain evidence="2">cv. AL8/78</strain>
    </source>
</reference>
<dbReference type="EnsemblPlants" id="AET4Gv20754000.1">
    <property type="protein sequence ID" value="AET4Gv20754000.1"/>
    <property type="gene ID" value="AET4Gv20754000"/>
</dbReference>
<organism evidence="2 3">
    <name type="scientific">Aegilops tauschii subsp. strangulata</name>
    <name type="common">Goatgrass</name>
    <dbReference type="NCBI Taxonomy" id="200361"/>
    <lineage>
        <taxon>Eukaryota</taxon>
        <taxon>Viridiplantae</taxon>
        <taxon>Streptophyta</taxon>
        <taxon>Embryophyta</taxon>
        <taxon>Tracheophyta</taxon>
        <taxon>Spermatophyta</taxon>
        <taxon>Magnoliopsida</taxon>
        <taxon>Liliopsida</taxon>
        <taxon>Poales</taxon>
        <taxon>Poaceae</taxon>
        <taxon>BOP clade</taxon>
        <taxon>Pooideae</taxon>
        <taxon>Triticodae</taxon>
        <taxon>Triticeae</taxon>
        <taxon>Triticinae</taxon>
        <taxon>Aegilops</taxon>
    </lineage>
</organism>
<dbReference type="AlphaFoldDB" id="A0A453J0H2"/>
<evidence type="ECO:0000313" key="2">
    <source>
        <dbReference type="EnsemblPlants" id="AET4Gv20754000.1"/>
    </source>
</evidence>